<name>A0ABS5FPK4_9BRAD</name>
<dbReference type="PANTHER" id="PTHR11709:SF394">
    <property type="entry name" value="FI03373P-RELATED"/>
    <property type="match status" value="1"/>
</dbReference>
<accession>A0ABS5FPK4</accession>
<dbReference type="Pfam" id="PF07731">
    <property type="entry name" value="Cu-oxidase_2"/>
    <property type="match status" value="1"/>
</dbReference>
<dbReference type="InterPro" id="IPR008972">
    <property type="entry name" value="Cupredoxin"/>
</dbReference>
<dbReference type="RefSeq" id="WP_212493696.1">
    <property type="nucleotide sequence ID" value="NZ_JAFCJH010000025.1"/>
</dbReference>
<dbReference type="Proteomes" id="UP001315278">
    <property type="component" value="Unassembled WGS sequence"/>
</dbReference>
<keyword evidence="3" id="KW-0186">Copper</keyword>
<evidence type="ECO:0000313" key="6">
    <source>
        <dbReference type="EMBL" id="MBR0798271.1"/>
    </source>
</evidence>
<gene>
    <name evidence="6" type="ORF">JQ615_23050</name>
</gene>
<dbReference type="PANTHER" id="PTHR11709">
    <property type="entry name" value="MULTI-COPPER OXIDASE"/>
    <property type="match status" value="1"/>
</dbReference>
<feature type="domain" description="Plastocyanin-like" evidence="4">
    <location>
        <begin position="195"/>
        <end position="281"/>
    </location>
</feature>
<dbReference type="Gene3D" id="2.60.40.420">
    <property type="entry name" value="Cupredoxins - blue copper proteins"/>
    <property type="match status" value="2"/>
</dbReference>
<sequence>MVRIGPMASPINRFNRRDLIAGLGAAALCPVLPATAFAQGRTSVTLEARPERLSLRPGGPETAVWSLGNGGLRFKRGETLDVTFGSELPAPAALNCRGLDGVPAAEPLTSRMPIAAGAKDSFQLPLRHAGTFLCDLALPGEGGDKPVRPRPVIVAGTSPVAVDRDEILLIEEWRLRADGSAIPPGSDPKDTTPIHTVNGKTSFEISAPANTRLRLRFINGSPRSVLAVKLENIDVRVMAIDGQAAEPFSARNGALVLAPGNRTDVFIDAVGPAGTTFPILLHDGTQARGIGKLTVSADTAIRPAPFAPAPPLPGNDLPAQLDLKAAARIELALGASADWVKAAEFKPSAAPAFQVKAGRPVVLALINRAPDTTVFHLHGHHFRLLDRLDDGWKPFWLDTLAVEPGQTQRIAFLAEYPGRYLIETAATDWAAPRLLRWYSVQ</sequence>
<dbReference type="Pfam" id="PF00394">
    <property type="entry name" value="Cu-oxidase"/>
    <property type="match status" value="1"/>
</dbReference>
<organism evidence="6 7">
    <name type="scientific">Bradyrhizobium jicamae</name>
    <dbReference type="NCBI Taxonomy" id="280332"/>
    <lineage>
        <taxon>Bacteria</taxon>
        <taxon>Pseudomonadati</taxon>
        <taxon>Pseudomonadota</taxon>
        <taxon>Alphaproteobacteria</taxon>
        <taxon>Hyphomicrobiales</taxon>
        <taxon>Nitrobacteraceae</taxon>
        <taxon>Bradyrhizobium</taxon>
    </lineage>
</organism>
<evidence type="ECO:0000313" key="7">
    <source>
        <dbReference type="Proteomes" id="UP001315278"/>
    </source>
</evidence>
<keyword evidence="7" id="KW-1185">Reference proteome</keyword>
<dbReference type="InterPro" id="IPR045087">
    <property type="entry name" value="Cu-oxidase_fam"/>
</dbReference>
<dbReference type="PROSITE" id="PS51318">
    <property type="entry name" value="TAT"/>
    <property type="match status" value="1"/>
</dbReference>
<protein>
    <submittedName>
        <fullName evidence="6">Multicopper oxidase domain-containing protein</fullName>
    </submittedName>
</protein>
<feature type="domain" description="Plastocyanin-like" evidence="5">
    <location>
        <begin position="342"/>
        <end position="427"/>
    </location>
</feature>
<evidence type="ECO:0000256" key="3">
    <source>
        <dbReference type="ARBA" id="ARBA00023008"/>
    </source>
</evidence>
<reference evidence="7" key="1">
    <citation type="journal article" date="2021" name="ISME J.">
        <title>Evolutionary origin and ecological implication of a unique nif island in free-living Bradyrhizobium lineages.</title>
        <authorList>
            <person name="Tao J."/>
        </authorList>
    </citation>
    <scope>NUCLEOTIDE SEQUENCE [LARGE SCALE GENOMIC DNA]</scope>
    <source>
        <strain evidence="7">SZCCT0434</strain>
    </source>
</reference>
<dbReference type="InterPro" id="IPR006311">
    <property type="entry name" value="TAT_signal"/>
</dbReference>
<evidence type="ECO:0000256" key="1">
    <source>
        <dbReference type="ARBA" id="ARBA00022723"/>
    </source>
</evidence>
<dbReference type="InterPro" id="IPR011706">
    <property type="entry name" value="Cu-oxidase_C"/>
</dbReference>
<evidence type="ECO:0000256" key="2">
    <source>
        <dbReference type="ARBA" id="ARBA00023002"/>
    </source>
</evidence>
<comment type="caution">
    <text evidence="6">The sequence shown here is derived from an EMBL/GenBank/DDBJ whole genome shotgun (WGS) entry which is preliminary data.</text>
</comment>
<dbReference type="InterPro" id="IPR001117">
    <property type="entry name" value="Cu-oxidase_2nd"/>
</dbReference>
<dbReference type="EMBL" id="JAFCJH010000025">
    <property type="protein sequence ID" value="MBR0798271.1"/>
    <property type="molecule type" value="Genomic_DNA"/>
</dbReference>
<proteinExistence type="predicted"/>
<dbReference type="SUPFAM" id="SSF49503">
    <property type="entry name" value="Cupredoxins"/>
    <property type="match status" value="2"/>
</dbReference>
<evidence type="ECO:0000259" key="4">
    <source>
        <dbReference type="Pfam" id="PF00394"/>
    </source>
</evidence>
<evidence type="ECO:0000259" key="5">
    <source>
        <dbReference type="Pfam" id="PF07731"/>
    </source>
</evidence>
<keyword evidence="2" id="KW-0560">Oxidoreductase</keyword>
<keyword evidence="1" id="KW-0479">Metal-binding</keyword>